<organism evidence="2 3">
    <name type="scientific">Babesia ovata</name>
    <dbReference type="NCBI Taxonomy" id="189622"/>
    <lineage>
        <taxon>Eukaryota</taxon>
        <taxon>Sar</taxon>
        <taxon>Alveolata</taxon>
        <taxon>Apicomplexa</taxon>
        <taxon>Aconoidasida</taxon>
        <taxon>Piroplasmida</taxon>
        <taxon>Babesiidae</taxon>
        <taxon>Babesia</taxon>
    </lineage>
</organism>
<feature type="region of interest" description="Disordered" evidence="1">
    <location>
        <begin position="571"/>
        <end position="599"/>
    </location>
</feature>
<evidence type="ECO:0000313" key="3">
    <source>
        <dbReference type="Proteomes" id="UP000236319"/>
    </source>
</evidence>
<sequence length="1300" mass="150067">MALKTLTSAARSRRINRAKREADTFAIKVLLLRWCAMASQSATERYSSASAAIFYQTSLASRMFRSFKLLLQRKKECKRVIPRMVELIEISLVARCITPWRQYTKQKQRMDACVTEITCLHDQNIKNAVMMSWQAAYRYQSASVQIEASCQRFALRLAWERIKSLHRDSVQVSICQFVASMLYQKEALVQCAVLRDAVSTAFDYWQSAAKEKQAAQYRSFVLKYKSFSALKHNSERSSEPPAPSPTSDSSENNILSHSTNQNRIKSALQHKRDIITAAGLLTKAMHKELKRASLRALCDNSNRVAQETLKMQLVTEVCKKHTAKRTLVSWKMYSDLRKKKSSMKLLADLNYRGFLISHFFDYLRNRYLQRIEEFHKSLTLFKAHQRKHHRRAYFRAFLVAVERSRSLRTTRSLIEVSQKSQSLHWAWRRLEERCANNMMRKLQCIARIGSIKLDEHAGDPAVWLRTFREVKLLKSHDMKGLCNSLRETLLGPNILSVLTLPLRSECIVFLHYLSGLKTRAFELIERLDMSVDDAVVRVCRTLTSSELGELHSTYAYQLYVMRLEGFPQLNSLPESRSTEHSKQSIKALSPQLGNNSKLSGMVEPDDGVTGLNESVYENAPIATQGDSTNSPRSGCMGNLRDIPEWAVDLLQRLTAIKLLGVGDLRSQRCTTFDVLYSRLPVWRLLFTVFAQARCASTFRAWKKRSADRSDRRAKLSEMRNSVEGIFKISTRLEYFTRWLEVARICQEQRIADRNERCTTFTSILSCLVYRSVSIVFIRLHLTRLMAIHTGAERQRHMKFLSKAVVTSCRSGDASAEISAIRSYAVLRRLFCYWKMLTQWRVEVTSQTDAFYRDLFMRKGWSTIQSAFIERCNNRTELESSVKEEVTLRRLGHAFDLWCKTTRCKKALSSFLPSKDFVMQKCFNGWKSHVLNNIRLDKSATIIRKRVDASLLGTAVEGMLEHYFRRCALASLRSRILAASSKRTLLAAFTAWHGSMQRSKRLAALYHEMKGRRDIIEQEYVFSIMYRFSQLKQCVSSRLKRQHYVYMVISAATRKMSRTIEQHWAATQNHICRRFFELQRVMKNSEAAFSKITTGQSQLYVALLALSSLKETRIAVGLKALQQNVRYNIATKTVQQTHNRTLLLGVFRCWRRCVSFNLHTGASSQLSRHQLDGPKVLGKDGDVGAAAVNDNGGYTLTADAMERYCLVLACFKHWRNTALMLPGRNAAAIVEEFTTHNRMVDGIYLLKLHALASLWYRTCRARLEMLVGSMEDRMKWTMFHEWRMVARKKMTVNTQEFPYIE</sequence>
<feature type="region of interest" description="Disordered" evidence="1">
    <location>
        <begin position="233"/>
        <end position="255"/>
    </location>
</feature>
<dbReference type="RefSeq" id="XP_028868679.1">
    <property type="nucleotide sequence ID" value="XM_029012846.1"/>
</dbReference>
<accession>A0A2H6KHG5</accession>
<dbReference type="Proteomes" id="UP000236319">
    <property type="component" value="Unassembled WGS sequence"/>
</dbReference>
<gene>
    <name evidence="2" type="ORF">BOVATA_039290</name>
</gene>
<dbReference type="GeneID" id="39876206"/>
<protein>
    <submittedName>
        <fullName evidence="2">DNA gyrase subunit A, putative</fullName>
    </submittedName>
</protein>
<comment type="caution">
    <text evidence="2">The sequence shown here is derived from an EMBL/GenBank/DDBJ whole genome shotgun (WGS) entry which is preliminary data.</text>
</comment>
<dbReference type="OrthoDB" id="365331at2759"/>
<dbReference type="EMBL" id="BDSA01000005">
    <property type="protein sequence ID" value="GBE62436.1"/>
    <property type="molecule type" value="Genomic_DNA"/>
</dbReference>
<name>A0A2H6KHG5_9APIC</name>
<proteinExistence type="predicted"/>
<evidence type="ECO:0000313" key="2">
    <source>
        <dbReference type="EMBL" id="GBE62436.1"/>
    </source>
</evidence>
<evidence type="ECO:0000256" key="1">
    <source>
        <dbReference type="SAM" id="MobiDB-lite"/>
    </source>
</evidence>
<keyword evidence="3" id="KW-1185">Reference proteome</keyword>
<dbReference type="VEuPathDB" id="PiroplasmaDB:BOVATA_039290"/>
<reference evidence="2 3" key="1">
    <citation type="journal article" date="2017" name="BMC Genomics">
        <title>Whole-genome assembly of Babesia ovata and comparative genomics between closely related pathogens.</title>
        <authorList>
            <person name="Yamagishi J."/>
            <person name="Asada M."/>
            <person name="Hakimi H."/>
            <person name="Tanaka T.Q."/>
            <person name="Sugimoto C."/>
            <person name="Kawazu S."/>
        </authorList>
    </citation>
    <scope>NUCLEOTIDE SEQUENCE [LARGE SCALE GENOMIC DNA]</scope>
    <source>
        <strain evidence="2 3">Miyake</strain>
    </source>
</reference>